<comment type="function">
    <text evidence="5">Acts as a sulfur carrier required for 2-thiolation of mcm(5)S(2)U at tRNA wobble positions of cytosolic tRNA(Lys), tRNA(Glu) and tRNA(Gln). Serves as sulfur donor in tRNA 2-thiolation reaction by being thiocarboxylated (-COSH) at its C-terminus by the MOCS3 homolog UBA4. The sulfur is then transferred to tRNA to form 2-thiolation of mcm(5)S(2)U. Prior mcm(5) tRNA modification by the elongator complex is required for 2-thiolation. Also acts as a ubiquitin-like protein (UBL) that is covalently conjugated via an isopeptide bond to lysine residues of target proteins such as AHP1. The thiocarboxylated form serves as substrate for conjugation and oxidative stress specifically induces the formation of UBL-protein conjugates.</text>
</comment>
<keyword evidence="3 5" id="KW-0819">tRNA processing</keyword>
<dbReference type="InterPro" id="IPR016155">
    <property type="entry name" value="Mopterin_synth/thiamin_S_b"/>
</dbReference>
<feature type="cross-link" description="Glycyl lysine isopeptide (Gly-Lys) (interchain with K-? in acceptor proteins)" evidence="5">
    <location>
        <position position="109"/>
    </location>
</feature>
<evidence type="ECO:0000256" key="6">
    <source>
        <dbReference type="RuleBase" id="RU361182"/>
    </source>
</evidence>
<proteinExistence type="inferred from homology"/>
<keyword evidence="4 5" id="KW-0833">Ubl conjugation pathway</keyword>
<evidence type="ECO:0000313" key="8">
    <source>
        <dbReference type="Proteomes" id="UP000433876"/>
    </source>
</evidence>
<comment type="similarity">
    <text evidence="5 6">Belongs to the URM1 family.</text>
</comment>
<comment type="pathway">
    <text evidence="5 6">tRNA modification; 5-methoxycarbonylmethyl-2-thiouridine-tRNA biosynthesis.</text>
</comment>
<evidence type="ECO:0000256" key="2">
    <source>
        <dbReference type="ARBA" id="ARBA00022499"/>
    </source>
</evidence>
<dbReference type="GO" id="GO:0034227">
    <property type="term" value="P:tRNA thio-modification"/>
    <property type="evidence" value="ECO:0007669"/>
    <property type="project" value="UniProtKB-UniRule"/>
</dbReference>
<dbReference type="VEuPathDB" id="FungiDB:SMAC_04412"/>
<feature type="modified residue" description="1-thioglycine" evidence="5">
    <location>
        <position position="109"/>
    </location>
</feature>
<comment type="PTM">
    <text evidence="5">C-terminal thiocarboxylation occurs in 2 steps, it is first acyl-adenylated (-COAMP) via the hesA/moeB/thiF part of UBA4, then thiocarboxylated (-COSH) via the rhodanese domain of UBA4.</text>
</comment>
<evidence type="ECO:0000256" key="5">
    <source>
        <dbReference type="HAMAP-Rule" id="MF_03048"/>
    </source>
</evidence>
<dbReference type="GO" id="GO:0032447">
    <property type="term" value="P:protein urmylation"/>
    <property type="evidence" value="ECO:0007669"/>
    <property type="project" value="UniProtKB-UniRule"/>
</dbReference>
<evidence type="ECO:0000256" key="3">
    <source>
        <dbReference type="ARBA" id="ARBA00022694"/>
    </source>
</evidence>
<comment type="caution">
    <text evidence="7">The sequence shown here is derived from an EMBL/GenBank/DDBJ whole genome shotgun (WGS) entry which is preliminary data.</text>
</comment>
<dbReference type="Gene3D" id="3.10.20.30">
    <property type="match status" value="1"/>
</dbReference>
<dbReference type="AlphaFoldDB" id="A0A8S8ZPX5"/>
<evidence type="ECO:0000256" key="1">
    <source>
        <dbReference type="ARBA" id="ARBA00022490"/>
    </source>
</evidence>
<keyword evidence="1 5" id="KW-0963">Cytoplasm</keyword>
<dbReference type="EMBL" id="NMPR01000076">
    <property type="protein sequence ID" value="KAA8631478.1"/>
    <property type="molecule type" value="Genomic_DNA"/>
</dbReference>
<organism evidence="7 8">
    <name type="scientific">Sordaria macrospora</name>
    <dbReference type="NCBI Taxonomy" id="5147"/>
    <lineage>
        <taxon>Eukaryota</taxon>
        <taxon>Fungi</taxon>
        <taxon>Dikarya</taxon>
        <taxon>Ascomycota</taxon>
        <taxon>Pezizomycotina</taxon>
        <taxon>Sordariomycetes</taxon>
        <taxon>Sordariomycetidae</taxon>
        <taxon>Sordariales</taxon>
        <taxon>Sordariaceae</taxon>
        <taxon>Sordaria</taxon>
    </lineage>
</organism>
<dbReference type="SUPFAM" id="SSF54285">
    <property type="entry name" value="MoaD/ThiS"/>
    <property type="match status" value="1"/>
</dbReference>
<reference evidence="7 8" key="1">
    <citation type="submission" date="2017-07" db="EMBL/GenBank/DDBJ databases">
        <title>Genome sequence of the Sordaria macrospora wild type strain R19027.</title>
        <authorList>
            <person name="Nowrousian M."/>
            <person name="Teichert I."/>
            <person name="Kueck U."/>
        </authorList>
    </citation>
    <scope>NUCLEOTIDE SEQUENCE [LARGE SCALE GENOMIC DNA]</scope>
    <source>
        <strain evidence="7 8">R19027</strain>
        <tissue evidence="7">Mycelium</tissue>
    </source>
</reference>
<dbReference type="HAMAP" id="MF_03048">
    <property type="entry name" value="Urm1"/>
    <property type="match status" value="1"/>
</dbReference>
<accession>A0A8S8ZPX5</accession>
<dbReference type="PANTHER" id="PTHR14986">
    <property type="entry name" value="RURM1 PROTEIN"/>
    <property type="match status" value="1"/>
</dbReference>
<dbReference type="CDD" id="cd01764">
    <property type="entry name" value="Ubl_Urm1"/>
    <property type="match status" value="1"/>
</dbReference>
<dbReference type="OMA" id="DYELQPN"/>
<dbReference type="Proteomes" id="UP000433876">
    <property type="component" value="Unassembled WGS sequence"/>
</dbReference>
<dbReference type="PIRSF" id="PIRSF037379">
    <property type="entry name" value="Ubiquitin-related_modifier_1"/>
    <property type="match status" value="1"/>
</dbReference>
<keyword evidence="2 5" id="KW-1017">Isopeptide bond</keyword>
<dbReference type="InterPro" id="IPR015221">
    <property type="entry name" value="Urm1"/>
</dbReference>
<dbReference type="GO" id="GO:0005829">
    <property type="term" value="C:cytosol"/>
    <property type="evidence" value="ECO:0007669"/>
    <property type="project" value="UniProtKB-UniRule"/>
</dbReference>
<evidence type="ECO:0000313" key="7">
    <source>
        <dbReference type="EMBL" id="KAA8631478.1"/>
    </source>
</evidence>
<protein>
    <recommendedName>
        <fullName evidence="5 6">Ubiquitin-related modifier 1</fullName>
    </recommendedName>
</protein>
<name>A0A8S8ZPX5_SORMA</name>
<dbReference type="GO" id="GO:0002098">
    <property type="term" value="P:tRNA wobble uridine modification"/>
    <property type="evidence" value="ECO:0007669"/>
    <property type="project" value="UniProtKB-UniRule"/>
</dbReference>
<sequence>MSDQKYQKLDITVDFSGGLEILFSHQKHHALSVPAQDSEGKPANVGFLIKYLCEKLMTDPRADLFVLGGELRPGILCLINECDWELEEEDAYVLQPGDNILFISTLHGG</sequence>
<evidence type="ECO:0000256" key="4">
    <source>
        <dbReference type="ARBA" id="ARBA00022786"/>
    </source>
</evidence>
<comment type="subcellular location">
    <subcellularLocation>
        <location evidence="5 6">Cytoplasm</location>
    </subcellularLocation>
</comment>
<dbReference type="InterPro" id="IPR012675">
    <property type="entry name" value="Beta-grasp_dom_sf"/>
</dbReference>
<dbReference type="Pfam" id="PF09138">
    <property type="entry name" value="Urm1"/>
    <property type="match status" value="1"/>
</dbReference>
<gene>
    <name evidence="5" type="primary">URM1</name>
    <name evidence="7" type="ORF">SMACR_04412</name>
</gene>